<evidence type="ECO:0000313" key="4">
    <source>
        <dbReference type="Proteomes" id="UP000629468"/>
    </source>
</evidence>
<gene>
    <name evidence="3" type="ORF">Agabi119p4_9595</name>
</gene>
<organism evidence="3 4">
    <name type="scientific">Agaricus bisporus var. burnettii</name>
    <dbReference type="NCBI Taxonomy" id="192524"/>
    <lineage>
        <taxon>Eukaryota</taxon>
        <taxon>Fungi</taxon>
        <taxon>Dikarya</taxon>
        <taxon>Basidiomycota</taxon>
        <taxon>Agaricomycotina</taxon>
        <taxon>Agaricomycetes</taxon>
        <taxon>Agaricomycetidae</taxon>
        <taxon>Agaricales</taxon>
        <taxon>Agaricineae</taxon>
        <taxon>Agaricaceae</taxon>
        <taxon>Agaricus</taxon>
    </lineage>
</organism>
<comment type="similarity">
    <text evidence="1">Belongs to the lcsJ thioesterase family.</text>
</comment>
<evidence type="ECO:0008006" key="5">
    <source>
        <dbReference type="Google" id="ProtNLM"/>
    </source>
</evidence>
<accession>A0A8H7EWS5</accession>
<dbReference type="AlphaFoldDB" id="A0A8H7EWS5"/>
<dbReference type="InterPro" id="IPR029069">
    <property type="entry name" value="HotDog_dom_sf"/>
</dbReference>
<dbReference type="Pfam" id="PF13279">
    <property type="entry name" value="4HBT_2"/>
    <property type="match status" value="1"/>
</dbReference>
<dbReference type="PANTHER" id="PTHR12475:SF4">
    <property type="entry name" value="PROTEIN THEM6"/>
    <property type="match status" value="1"/>
</dbReference>
<dbReference type="CDD" id="cd00586">
    <property type="entry name" value="4HBT"/>
    <property type="match status" value="1"/>
</dbReference>
<evidence type="ECO:0000256" key="1">
    <source>
        <dbReference type="ARBA" id="ARBA00038476"/>
    </source>
</evidence>
<sequence>MSTQIITSGRILAVNELILRNLRAVIRTVPAITKWLAILLFLINFRSWPLMWHFRVFKPVLLIQARLQLLKWRTMLLSKEARDKRVDKWLDENLTPIGEDPLEMVTVCKMRATIDECDYNGHLSNSSYAKTLDNARFETALAMFPRFFGYGGRVALGGTHFTYLREIPMLAQYEVRTTVAAWNQKWLFIVHRFVSKPKSKKLKKDVDSRAKQTKTPGEPISNTIMPAIATPLDAMNTPFSSTPVNASTQETSAALKAAAASLASSKEPDGATLHTIAVSEVCFKIGRITVPPSLVLATHGFSAPPSEFGSSLASYSITHPPPHWAKVKALLSLPFGGSPKTLRTFLSGGWRDIPESDRWWDQALSGVVEQKRKARLEVVSGLRSGMEGAQALTPM</sequence>
<dbReference type="Gene3D" id="3.10.129.10">
    <property type="entry name" value="Hotdog Thioesterase"/>
    <property type="match status" value="1"/>
</dbReference>
<dbReference type="InterPro" id="IPR051490">
    <property type="entry name" value="THEM6_lcsJ_thioesterase"/>
</dbReference>
<feature type="region of interest" description="Disordered" evidence="2">
    <location>
        <begin position="201"/>
        <end position="222"/>
    </location>
</feature>
<name>A0A8H7EWS5_AGABI</name>
<comment type="caution">
    <text evidence="3">The sequence shown here is derived from an EMBL/GenBank/DDBJ whole genome shotgun (WGS) entry which is preliminary data.</text>
</comment>
<reference evidence="3 4" key="1">
    <citation type="journal article" name="Sci. Rep.">
        <title>Telomere-to-telomere assembled and centromere annotated genomes of the two main subspecies of the button mushroom Agaricus bisporus reveal especially polymorphic chromosome ends.</title>
        <authorList>
            <person name="Sonnenberg A.S.M."/>
            <person name="Sedaghat-Telgerd N."/>
            <person name="Lavrijssen B."/>
            <person name="Ohm R.A."/>
            <person name="Hendrickx P.M."/>
            <person name="Scholtmeijer K."/>
            <person name="Baars J.J.P."/>
            <person name="van Peer A."/>
        </authorList>
    </citation>
    <scope>NUCLEOTIDE SEQUENCE [LARGE SCALE GENOMIC DNA]</scope>
    <source>
        <strain evidence="3 4">H119_p4</strain>
    </source>
</reference>
<dbReference type="EMBL" id="JABXXO010000013">
    <property type="protein sequence ID" value="KAF7761603.1"/>
    <property type="molecule type" value="Genomic_DNA"/>
</dbReference>
<evidence type="ECO:0000256" key="2">
    <source>
        <dbReference type="SAM" id="MobiDB-lite"/>
    </source>
</evidence>
<dbReference type="Proteomes" id="UP000629468">
    <property type="component" value="Unassembled WGS sequence"/>
</dbReference>
<protein>
    <recommendedName>
        <fullName evidence="5">Thioesterase domain-containing protein</fullName>
    </recommendedName>
</protein>
<dbReference type="SUPFAM" id="SSF54637">
    <property type="entry name" value="Thioesterase/thiol ester dehydrase-isomerase"/>
    <property type="match status" value="1"/>
</dbReference>
<dbReference type="PANTHER" id="PTHR12475">
    <property type="match status" value="1"/>
</dbReference>
<proteinExistence type="inferred from homology"/>
<evidence type="ECO:0000313" key="3">
    <source>
        <dbReference type="EMBL" id="KAF7761603.1"/>
    </source>
</evidence>